<reference evidence="1" key="1">
    <citation type="submission" date="2021-11" db="EMBL/GenBank/DDBJ databases">
        <authorList>
            <person name="Rodrigo-Torres L."/>
            <person name="Arahal R. D."/>
            <person name="Lucena T."/>
        </authorList>
    </citation>
    <scope>NUCLEOTIDE SEQUENCE</scope>
    <source>
        <strain evidence="1">CECT 7929</strain>
    </source>
</reference>
<evidence type="ECO:0008006" key="3">
    <source>
        <dbReference type="Google" id="ProtNLM"/>
    </source>
</evidence>
<proteinExistence type="predicted"/>
<name>A0ABN8DR24_9VIBR</name>
<evidence type="ECO:0000313" key="1">
    <source>
        <dbReference type="EMBL" id="CAH0532447.1"/>
    </source>
</evidence>
<dbReference type="EMBL" id="CAKLDI010000001">
    <property type="protein sequence ID" value="CAH0532447.1"/>
    <property type="molecule type" value="Genomic_DNA"/>
</dbReference>
<dbReference type="Proteomes" id="UP000838672">
    <property type="component" value="Unassembled WGS sequence"/>
</dbReference>
<sequence>MAYDMASNEPCHANHEAKKKTLNERLFVVFVKRLGFLWLTVHGFDLFHITLADHFTT</sequence>
<accession>A0ABN8DR24</accession>
<protein>
    <recommendedName>
        <fullName evidence="3">DUF3265 domain-containing protein</fullName>
    </recommendedName>
</protein>
<organism evidence="1 2">
    <name type="scientific">Vibrio stylophorae</name>
    <dbReference type="NCBI Taxonomy" id="659351"/>
    <lineage>
        <taxon>Bacteria</taxon>
        <taxon>Pseudomonadati</taxon>
        <taxon>Pseudomonadota</taxon>
        <taxon>Gammaproteobacteria</taxon>
        <taxon>Vibrionales</taxon>
        <taxon>Vibrionaceae</taxon>
        <taxon>Vibrio</taxon>
    </lineage>
</organism>
<comment type="caution">
    <text evidence="1">The sequence shown here is derived from an EMBL/GenBank/DDBJ whole genome shotgun (WGS) entry which is preliminary data.</text>
</comment>
<evidence type="ECO:0000313" key="2">
    <source>
        <dbReference type="Proteomes" id="UP000838672"/>
    </source>
</evidence>
<gene>
    <name evidence="1" type="ORF">VST7929_00276</name>
</gene>
<keyword evidence="2" id="KW-1185">Reference proteome</keyword>